<gene>
    <name evidence="2" type="ORF">DU002_00110</name>
</gene>
<dbReference type="AlphaFoldDB" id="A0A368NRX3"/>
<dbReference type="CDD" id="cd04301">
    <property type="entry name" value="NAT_SF"/>
    <property type="match status" value="1"/>
</dbReference>
<dbReference type="SUPFAM" id="SSF55729">
    <property type="entry name" value="Acyl-CoA N-acyltransferases (Nat)"/>
    <property type="match status" value="1"/>
</dbReference>
<dbReference type="OrthoDB" id="9796171at2"/>
<dbReference type="GO" id="GO:0016747">
    <property type="term" value="F:acyltransferase activity, transferring groups other than amino-acyl groups"/>
    <property type="evidence" value="ECO:0007669"/>
    <property type="project" value="InterPro"/>
</dbReference>
<dbReference type="InterPro" id="IPR016181">
    <property type="entry name" value="Acyl_CoA_acyltransferase"/>
</dbReference>
<evidence type="ECO:0000313" key="3">
    <source>
        <dbReference type="Proteomes" id="UP000252558"/>
    </source>
</evidence>
<dbReference type="Pfam" id="PF13673">
    <property type="entry name" value="Acetyltransf_10"/>
    <property type="match status" value="1"/>
</dbReference>
<evidence type="ECO:0000259" key="1">
    <source>
        <dbReference type="PROSITE" id="PS51186"/>
    </source>
</evidence>
<protein>
    <submittedName>
        <fullName evidence="2">GNAT family N-acetyltransferase</fullName>
    </submittedName>
</protein>
<sequence length="154" mass="17366">MSHYEVRQVHWLAAKDALFQVRHRVFCCEWRIPESIEFDDLDINAFHILAVDEAQNPIASGRLLPNGHIGRIAVIIPARGKGVAKAVVNALLDIARKEQMDAVFINSALEATDNFKRQGFKAIAPVFMEAGIPRQRMKCKLGKITELDQSDQHH</sequence>
<keyword evidence="3" id="KW-1185">Reference proteome</keyword>
<feature type="domain" description="N-acetyltransferase" evidence="1">
    <location>
        <begin position="4"/>
        <end position="142"/>
    </location>
</feature>
<dbReference type="InterPro" id="IPR000182">
    <property type="entry name" value="GNAT_dom"/>
</dbReference>
<dbReference type="Gene3D" id="3.40.630.30">
    <property type="match status" value="1"/>
</dbReference>
<proteinExistence type="predicted"/>
<keyword evidence="2" id="KW-0808">Transferase</keyword>
<name>A0A368NRX3_9GAMM</name>
<accession>A0A368NRX3</accession>
<comment type="caution">
    <text evidence="2">The sequence shown here is derived from an EMBL/GenBank/DDBJ whole genome shotgun (WGS) entry which is preliminary data.</text>
</comment>
<dbReference type="Proteomes" id="UP000252558">
    <property type="component" value="Unassembled WGS sequence"/>
</dbReference>
<organism evidence="2 3">
    <name type="scientific">Corallincola holothuriorum</name>
    <dbReference type="NCBI Taxonomy" id="2282215"/>
    <lineage>
        <taxon>Bacteria</taxon>
        <taxon>Pseudomonadati</taxon>
        <taxon>Pseudomonadota</taxon>
        <taxon>Gammaproteobacteria</taxon>
        <taxon>Alteromonadales</taxon>
        <taxon>Psychromonadaceae</taxon>
        <taxon>Corallincola</taxon>
    </lineage>
</organism>
<reference evidence="2 3" key="1">
    <citation type="submission" date="2018-07" db="EMBL/GenBank/DDBJ databases">
        <title>Corallincola holothuriorum sp. nov., a new facultative anaerobe isolated from sea cucumber Apostichopus japonicus.</title>
        <authorList>
            <person name="Xia H."/>
        </authorList>
    </citation>
    <scope>NUCLEOTIDE SEQUENCE [LARGE SCALE GENOMIC DNA]</scope>
    <source>
        <strain evidence="2 3">C4</strain>
    </source>
</reference>
<dbReference type="RefSeq" id="WP_114336323.1">
    <property type="nucleotide sequence ID" value="NZ_QPID01000001.1"/>
</dbReference>
<evidence type="ECO:0000313" key="2">
    <source>
        <dbReference type="EMBL" id="RCU52414.1"/>
    </source>
</evidence>
<dbReference type="PROSITE" id="PS51186">
    <property type="entry name" value="GNAT"/>
    <property type="match status" value="1"/>
</dbReference>
<dbReference type="EMBL" id="QPID01000001">
    <property type="protein sequence ID" value="RCU52414.1"/>
    <property type="molecule type" value="Genomic_DNA"/>
</dbReference>